<evidence type="ECO:0000256" key="1">
    <source>
        <dbReference type="SAM" id="MobiDB-lite"/>
    </source>
</evidence>
<comment type="caution">
    <text evidence="2">The sequence shown here is derived from an EMBL/GenBank/DDBJ whole genome shotgun (WGS) entry which is preliminary data.</text>
</comment>
<dbReference type="AlphaFoldDB" id="A0A250X292"/>
<reference evidence="2 3" key="1">
    <citation type="submission" date="2017-08" db="EMBL/GenBank/DDBJ databases">
        <title>Acidophilic green algal genome provides insights into adaptation to an acidic environment.</title>
        <authorList>
            <person name="Hirooka S."/>
            <person name="Hirose Y."/>
            <person name="Kanesaki Y."/>
            <person name="Higuchi S."/>
            <person name="Fujiwara T."/>
            <person name="Onuma R."/>
            <person name="Era A."/>
            <person name="Ohbayashi R."/>
            <person name="Uzuka A."/>
            <person name="Nozaki H."/>
            <person name="Yoshikawa H."/>
            <person name="Miyagishima S.Y."/>
        </authorList>
    </citation>
    <scope>NUCLEOTIDE SEQUENCE [LARGE SCALE GENOMIC DNA]</scope>
    <source>
        <strain evidence="2 3">NIES-2499</strain>
    </source>
</reference>
<feature type="compositionally biased region" description="Polar residues" evidence="1">
    <location>
        <begin position="175"/>
        <end position="189"/>
    </location>
</feature>
<gene>
    <name evidence="2" type="ORF">CEUSTIGMA_g4634.t1</name>
</gene>
<organism evidence="2 3">
    <name type="scientific">Chlamydomonas eustigma</name>
    <dbReference type="NCBI Taxonomy" id="1157962"/>
    <lineage>
        <taxon>Eukaryota</taxon>
        <taxon>Viridiplantae</taxon>
        <taxon>Chlorophyta</taxon>
        <taxon>core chlorophytes</taxon>
        <taxon>Chlorophyceae</taxon>
        <taxon>CS clade</taxon>
        <taxon>Chlamydomonadales</taxon>
        <taxon>Chlamydomonadaceae</taxon>
        <taxon>Chlamydomonas</taxon>
    </lineage>
</organism>
<accession>A0A250X292</accession>
<feature type="region of interest" description="Disordered" evidence="1">
    <location>
        <begin position="172"/>
        <end position="211"/>
    </location>
</feature>
<keyword evidence="3" id="KW-1185">Reference proteome</keyword>
<sequence length="279" mass="30170">MTSAPWRITTWQLPSSSLMRSSTPPSLELLQRQACSYELKKVLRRDIIELVLATDMHFNLLGLFTAKLLSSMSVSDHPVSNSKRRPSIRLHPAHGNVVSRSQRYFSLQKGRGSGFKTLMSTTSSANVSTRPQAPCEASTMHIDVSMMSSQQTGSNTKSAETVPLNVPLNIVGADSPSSAVSDPEGSTNPIRRRGRASRERVPVTSDMSRGKSVALGGGPCCTSLVALRPDAFVMESEALQSFHLDPKPRAGKDRTPSKFKSTTQADSVLAAAKLVVSEM</sequence>
<evidence type="ECO:0000313" key="3">
    <source>
        <dbReference type="Proteomes" id="UP000232323"/>
    </source>
</evidence>
<evidence type="ECO:0000313" key="2">
    <source>
        <dbReference type="EMBL" id="GAX77188.1"/>
    </source>
</evidence>
<protein>
    <submittedName>
        <fullName evidence="2">Uncharacterized protein</fullName>
    </submittedName>
</protein>
<name>A0A250X292_9CHLO</name>
<dbReference type="EMBL" id="BEGY01000023">
    <property type="protein sequence ID" value="GAX77188.1"/>
    <property type="molecule type" value="Genomic_DNA"/>
</dbReference>
<proteinExistence type="predicted"/>
<dbReference type="Proteomes" id="UP000232323">
    <property type="component" value="Unassembled WGS sequence"/>
</dbReference>